<keyword evidence="1" id="KW-0732">Signal</keyword>
<sequence length="67" mass="7214">MVGKWKWSSLLDACPWLLLGLLITGALSAAAPPEGAAMGFVAEVQDMLRVHKISPDLENQVKLLQLA</sequence>
<dbReference type="EMBL" id="LSRX01002349">
    <property type="protein sequence ID" value="OLP75649.1"/>
    <property type="molecule type" value="Genomic_DNA"/>
</dbReference>
<evidence type="ECO:0000313" key="2">
    <source>
        <dbReference type="EMBL" id="OLP75649.1"/>
    </source>
</evidence>
<feature type="signal peptide" evidence="1">
    <location>
        <begin position="1"/>
        <end position="28"/>
    </location>
</feature>
<dbReference type="AlphaFoldDB" id="A0A1Q9BYB8"/>
<accession>A0A1Q9BYB8</accession>
<keyword evidence="3" id="KW-1185">Reference proteome</keyword>
<protein>
    <submittedName>
        <fullName evidence="2">Uncharacterized protein</fullName>
    </submittedName>
</protein>
<organism evidence="2 3">
    <name type="scientific">Symbiodinium microadriaticum</name>
    <name type="common">Dinoflagellate</name>
    <name type="synonym">Zooxanthella microadriatica</name>
    <dbReference type="NCBI Taxonomy" id="2951"/>
    <lineage>
        <taxon>Eukaryota</taxon>
        <taxon>Sar</taxon>
        <taxon>Alveolata</taxon>
        <taxon>Dinophyceae</taxon>
        <taxon>Suessiales</taxon>
        <taxon>Symbiodiniaceae</taxon>
        <taxon>Symbiodinium</taxon>
    </lineage>
</organism>
<reference evidence="2 3" key="1">
    <citation type="submission" date="2016-02" db="EMBL/GenBank/DDBJ databases">
        <title>Genome analysis of coral dinoflagellate symbionts highlights evolutionary adaptations to a symbiotic lifestyle.</title>
        <authorList>
            <person name="Aranda M."/>
            <person name="Li Y."/>
            <person name="Liew Y.J."/>
            <person name="Baumgarten S."/>
            <person name="Simakov O."/>
            <person name="Wilson M."/>
            <person name="Piel J."/>
            <person name="Ashoor H."/>
            <person name="Bougouffa S."/>
            <person name="Bajic V.B."/>
            <person name="Ryu T."/>
            <person name="Ravasi T."/>
            <person name="Bayer T."/>
            <person name="Micklem G."/>
            <person name="Kim H."/>
            <person name="Bhak J."/>
            <person name="Lajeunesse T.C."/>
            <person name="Voolstra C.R."/>
        </authorList>
    </citation>
    <scope>NUCLEOTIDE SEQUENCE [LARGE SCALE GENOMIC DNA]</scope>
    <source>
        <strain evidence="2 3">CCMP2467</strain>
    </source>
</reference>
<dbReference type="Proteomes" id="UP000186817">
    <property type="component" value="Unassembled WGS sequence"/>
</dbReference>
<comment type="caution">
    <text evidence="2">The sequence shown here is derived from an EMBL/GenBank/DDBJ whole genome shotgun (WGS) entry which is preliminary data.</text>
</comment>
<gene>
    <name evidence="2" type="ORF">AK812_SmicGene44522</name>
</gene>
<name>A0A1Q9BYB8_SYMMI</name>
<evidence type="ECO:0000313" key="3">
    <source>
        <dbReference type="Proteomes" id="UP000186817"/>
    </source>
</evidence>
<proteinExistence type="predicted"/>
<evidence type="ECO:0000256" key="1">
    <source>
        <dbReference type="SAM" id="SignalP"/>
    </source>
</evidence>
<feature type="chain" id="PRO_5012322110" evidence="1">
    <location>
        <begin position="29"/>
        <end position="67"/>
    </location>
</feature>